<reference evidence="16" key="2">
    <citation type="submission" date="2021-01" db="UniProtKB">
        <authorList>
            <consortium name="EnsemblMetazoa"/>
        </authorList>
    </citation>
    <scope>IDENTIFICATION</scope>
</reference>
<dbReference type="FunFam" id="1.10.287.600:FF:000010">
    <property type="entry name" value="Tubulin delta chain"/>
    <property type="match status" value="1"/>
</dbReference>
<dbReference type="PRINTS" id="PR01224">
    <property type="entry name" value="DELTATUBULIN"/>
</dbReference>
<keyword evidence="6 14" id="KW-0493">Microtubule</keyword>
<dbReference type="InterPro" id="IPR008280">
    <property type="entry name" value="Tub_FtsZ_C"/>
</dbReference>
<keyword evidence="8" id="KW-0970">Cilium biogenesis/degradation</keyword>
<dbReference type="InterPro" id="IPR002967">
    <property type="entry name" value="Delta_tubulin"/>
</dbReference>
<comment type="similarity">
    <text evidence="4 14">Belongs to the tubulin family.</text>
</comment>
<evidence type="ECO:0000256" key="1">
    <source>
        <dbReference type="ARBA" id="ARBA00004114"/>
    </source>
</evidence>
<dbReference type="InterPro" id="IPR000217">
    <property type="entry name" value="Tubulin"/>
</dbReference>
<evidence type="ECO:0000256" key="4">
    <source>
        <dbReference type="ARBA" id="ARBA00009636"/>
    </source>
</evidence>
<evidence type="ECO:0000313" key="16">
    <source>
        <dbReference type="EnsemblMetazoa" id="XP_030829963"/>
    </source>
</evidence>
<accession>A0A7M7N4J2</accession>
<evidence type="ECO:0000256" key="9">
    <source>
        <dbReference type="ARBA" id="ARBA00023134"/>
    </source>
</evidence>
<dbReference type="SMART" id="SM00864">
    <property type="entry name" value="Tubulin"/>
    <property type="match status" value="1"/>
</dbReference>
<keyword evidence="10" id="KW-0539">Nucleus</keyword>
<dbReference type="GO" id="GO:0000226">
    <property type="term" value="P:microtubule cytoskeleton organization"/>
    <property type="evidence" value="ECO:0000318"/>
    <property type="project" value="GO_Central"/>
</dbReference>
<dbReference type="GO" id="GO:0005200">
    <property type="term" value="F:structural constituent of cytoskeleton"/>
    <property type="evidence" value="ECO:0000318"/>
    <property type="project" value="GO_Central"/>
</dbReference>
<comment type="function">
    <text evidence="13">Acts as a positive regulator of hedgehog signaling and regulates ciliary function.</text>
</comment>
<dbReference type="SUPFAM" id="SSF52490">
    <property type="entry name" value="Tubulin nucleotide-binding domain-like"/>
    <property type="match status" value="1"/>
</dbReference>
<comment type="subcellular location">
    <subcellularLocation>
        <location evidence="3">Cell projection</location>
        <location evidence="3">Cilium</location>
    </subcellularLocation>
    <subcellularLocation>
        <location evidence="1">Cytoplasm</location>
        <location evidence="1">Cytoskeleton</location>
        <location evidence="1">Microtubule organizing center</location>
        <location evidence="1">Centrosome</location>
        <location evidence="1">Centriole</location>
    </subcellularLocation>
    <subcellularLocation>
        <location evidence="2">Nucleus</location>
    </subcellularLocation>
</comment>
<dbReference type="PANTHER" id="PTHR11588">
    <property type="entry name" value="TUBULIN"/>
    <property type="match status" value="1"/>
</dbReference>
<evidence type="ECO:0000256" key="6">
    <source>
        <dbReference type="ARBA" id="ARBA00022701"/>
    </source>
</evidence>
<dbReference type="GO" id="GO:0005814">
    <property type="term" value="C:centriole"/>
    <property type="evidence" value="ECO:0007669"/>
    <property type="project" value="UniProtKB-SubCell"/>
</dbReference>
<dbReference type="Gene3D" id="3.40.50.1440">
    <property type="entry name" value="Tubulin/FtsZ, GTPase domain"/>
    <property type="match status" value="1"/>
</dbReference>
<evidence type="ECO:0000256" key="7">
    <source>
        <dbReference type="ARBA" id="ARBA00022741"/>
    </source>
</evidence>
<evidence type="ECO:0000256" key="10">
    <source>
        <dbReference type="ARBA" id="ARBA00023242"/>
    </source>
</evidence>
<dbReference type="FunFam" id="3.40.50.1440:FF:000047">
    <property type="entry name" value="Tubulin delta chain"/>
    <property type="match status" value="1"/>
</dbReference>
<dbReference type="GO" id="GO:0000278">
    <property type="term" value="P:mitotic cell cycle"/>
    <property type="evidence" value="ECO:0000318"/>
    <property type="project" value="GO_Central"/>
</dbReference>
<dbReference type="GO" id="GO:0005874">
    <property type="term" value="C:microtubule"/>
    <property type="evidence" value="ECO:0000318"/>
    <property type="project" value="GO_Central"/>
</dbReference>
<keyword evidence="11" id="KW-0966">Cell projection</keyword>
<dbReference type="PROSITE" id="PS00227">
    <property type="entry name" value="TUBULIN"/>
    <property type="match status" value="1"/>
</dbReference>
<dbReference type="Proteomes" id="UP000007110">
    <property type="component" value="Unassembled WGS sequence"/>
</dbReference>
<dbReference type="GeneID" id="590191"/>
<evidence type="ECO:0000256" key="11">
    <source>
        <dbReference type="ARBA" id="ARBA00023273"/>
    </source>
</evidence>
<dbReference type="OMA" id="CITEGHK"/>
<name>A0A7M7N4J2_STRPU</name>
<dbReference type="EnsemblMetazoa" id="XM_030974103">
    <property type="protein sequence ID" value="XP_030829963"/>
    <property type="gene ID" value="LOC590191"/>
</dbReference>
<evidence type="ECO:0000256" key="12">
    <source>
        <dbReference type="ARBA" id="ARBA00030594"/>
    </source>
</evidence>
<keyword evidence="17" id="KW-1185">Reference proteome</keyword>
<dbReference type="InterPro" id="IPR017975">
    <property type="entry name" value="Tubulin_CS"/>
</dbReference>
<organism evidence="16 17">
    <name type="scientific">Strongylocentrotus purpuratus</name>
    <name type="common">Purple sea urchin</name>
    <dbReference type="NCBI Taxonomy" id="7668"/>
    <lineage>
        <taxon>Eukaryota</taxon>
        <taxon>Metazoa</taxon>
        <taxon>Echinodermata</taxon>
        <taxon>Eleutherozoa</taxon>
        <taxon>Echinozoa</taxon>
        <taxon>Echinoidea</taxon>
        <taxon>Euechinoidea</taxon>
        <taxon>Echinacea</taxon>
        <taxon>Camarodonta</taxon>
        <taxon>Echinidea</taxon>
        <taxon>Strongylocentrotidae</taxon>
        <taxon>Strongylocentrotus</taxon>
    </lineage>
</organism>
<dbReference type="RefSeq" id="XP_030829963.1">
    <property type="nucleotide sequence ID" value="XM_030974103.1"/>
</dbReference>
<dbReference type="GO" id="GO:0030030">
    <property type="term" value="P:cell projection organization"/>
    <property type="evidence" value="ECO:0007669"/>
    <property type="project" value="UniProtKB-KW"/>
</dbReference>
<dbReference type="Pfam" id="PF00091">
    <property type="entry name" value="Tubulin"/>
    <property type="match status" value="1"/>
</dbReference>
<dbReference type="SUPFAM" id="SSF55307">
    <property type="entry name" value="Tubulin C-terminal domain-like"/>
    <property type="match status" value="1"/>
</dbReference>
<evidence type="ECO:0000256" key="14">
    <source>
        <dbReference type="RuleBase" id="RU000352"/>
    </source>
</evidence>
<dbReference type="GO" id="GO:0005525">
    <property type="term" value="F:GTP binding"/>
    <property type="evidence" value="ECO:0000318"/>
    <property type="project" value="GO_Central"/>
</dbReference>
<dbReference type="PRINTS" id="PR01161">
    <property type="entry name" value="TUBULIN"/>
</dbReference>
<evidence type="ECO:0000256" key="8">
    <source>
        <dbReference type="ARBA" id="ARBA00022794"/>
    </source>
</evidence>
<dbReference type="GO" id="GO:0005634">
    <property type="term" value="C:nucleus"/>
    <property type="evidence" value="ECO:0007669"/>
    <property type="project" value="UniProtKB-SubCell"/>
</dbReference>
<dbReference type="InterPro" id="IPR036525">
    <property type="entry name" value="Tubulin/FtsZ_GTPase_sf"/>
</dbReference>
<dbReference type="GO" id="GO:0005929">
    <property type="term" value="C:cilium"/>
    <property type="evidence" value="ECO:0007669"/>
    <property type="project" value="UniProtKB-SubCell"/>
</dbReference>
<keyword evidence="7 14" id="KW-0547">Nucleotide-binding</keyword>
<protein>
    <recommendedName>
        <fullName evidence="5">Tubulin delta chain</fullName>
    </recommendedName>
    <alternativeName>
        <fullName evidence="12">Delta-tubulin</fullName>
    </alternativeName>
</protein>
<reference evidence="17" key="1">
    <citation type="submission" date="2015-02" db="EMBL/GenBank/DDBJ databases">
        <title>Genome sequencing for Strongylocentrotus purpuratus.</title>
        <authorList>
            <person name="Murali S."/>
            <person name="Liu Y."/>
            <person name="Vee V."/>
            <person name="English A."/>
            <person name="Wang M."/>
            <person name="Skinner E."/>
            <person name="Han Y."/>
            <person name="Muzny D.M."/>
            <person name="Worley K.C."/>
            <person name="Gibbs R.A."/>
        </authorList>
    </citation>
    <scope>NUCLEOTIDE SEQUENCE</scope>
</reference>
<dbReference type="OrthoDB" id="2588702at2759"/>
<dbReference type="InParanoid" id="A0A7M7N4J2"/>
<dbReference type="InterPro" id="IPR003008">
    <property type="entry name" value="Tubulin_FtsZ_GTPase"/>
</dbReference>
<dbReference type="CDD" id="cd02189">
    <property type="entry name" value="delta_zeta_tubulin-like"/>
    <property type="match status" value="1"/>
</dbReference>
<evidence type="ECO:0000256" key="2">
    <source>
        <dbReference type="ARBA" id="ARBA00004123"/>
    </source>
</evidence>
<evidence type="ECO:0000256" key="5">
    <source>
        <dbReference type="ARBA" id="ARBA00014184"/>
    </source>
</evidence>
<keyword evidence="9 14" id="KW-0342">GTP-binding</keyword>
<dbReference type="KEGG" id="spu:590191"/>
<evidence type="ECO:0000313" key="17">
    <source>
        <dbReference type="Proteomes" id="UP000007110"/>
    </source>
</evidence>
<proteinExistence type="inferred from homology"/>
<dbReference type="AlphaFoldDB" id="A0A7M7N4J2"/>
<feature type="domain" description="Tubulin/FtsZ GTPase" evidence="15">
    <location>
        <begin position="30"/>
        <end position="232"/>
    </location>
</feature>
<evidence type="ECO:0000256" key="13">
    <source>
        <dbReference type="ARBA" id="ARBA00046149"/>
    </source>
</evidence>
<sequence length="415" mass="46831">MSTVFLHVGQCGNQLGQQFWQLVQQDEEAKRTFYRRDQKLPSLHVDTEKKVIAKLLRNSKQLPVREENVILSKQGRGTNWAMGYHGTSSNPSESMVELTLEAMRREVERCESFCGTVMMHSLSGGTGSGLGSRLCEAVRDTYPMAYILDIAVAPHTQGESPLQHYNNLFCLSWLQKFADCVILYHNDEVLHHLQGLNITKGNRDAANVDIKMMNKYITDSLAGLLCPITSNTTKSGISCGNEAWEMLRSVAPMPSHKFLHVSHVMKRESTWEAMTTNLTQSAVRYDPDGQHYSSLASLVAVRGETTSTFMTSLSTIERKLKAALNFAEWNPFPIDFWIGNQQGVLPKDTSSMTMCVNTSRIVSTMQRVQSRAQSMYEAKAFLHWYQRYSCDETDFEDAFSTVNQVIRDYESAAEG</sequence>
<dbReference type="Gene3D" id="1.10.287.600">
    <property type="entry name" value="Helix hairpin bin"/>
    <property type="match status" value="1"/>
</dbReference>
<evidence type="ECO:0000259" key="15">
    <source>
        <dbReference type="SMART" id="SM00864"/>
    </source>
</evidence>
<evidence type="ECO:0000256" key="3">
    <source>
        <dbReference type="ARBA" id="ARBA00004138"/>
    </source>
</evidence>
<dbReference type="GO" id="GO:0005737">
    <property type="term" value="C:cytoplasm"/>
    <property type="evidence" value="ECO:0000318"/>
    <property type="project" value="GO_Central"/>
</dbReference>
<dbReference type="InterPro" id="IPR023123">
    <property type="entry name" value="Tubulin_C"/>
</dbReference>